<accession>A0A0C3P1A4</accession>
<protein>
    <submittedName>
        <fullName evidence="2">Glycosyltransferase family 1 protein</fullName>
    </submittedName>
</protein>
<dbReference type="STRING" id="745531.A0A0C3P1A4"/>
<evidence type="ECO:0000313" key="2">
    <source>
        <dbReference type="EMBL" id="KIP11599.1"/>
    </source>
</evidence>
<dbReference type="HOGENOM" id="CLU_001724_12_1_1"/>
<dbReference type="SUPFAM" id="SSF53756">
    <property type="entry name" value="UDP-Glycosyltransferase/glycogen phosphorylase"/>
    <property type="match status" value="1"/>
</dbReference>
<keyword evidence="3" id="KW-1185">Reference proteome</keyword>
<dbReference type="EMBL" id="KN840445">
    <property type="protein sequence ID" value="KIP11599.1"/>
    <property type="molecule type" value="Genomic_DNA"/>
</dbReference>
<dbReference type="AlphaFoldDB" id="A0A0C3P1A4"/>
<evidence type="ECO:0000256" key="1">
    <source>
        <dbReference type="ARBA" id="ARBA00022679"/>
    </source>
</evidence>
<organism evidence="2 3">
    <name type="scientific">Phlebiopsis gigantea (strain 11061_1 CR5-6)</name>
    <name type="common">White-rot fungus</name>
    <name type="synonym">Peniophora gigantea</name>
    <dbReference type="NCBI Taxonomy" id="745531"/>
    <lineage>
        <taxon>Eukaryota</taxon>
        <taxon>Fungi</taxon>
        <taxon>Dikarya</taxon>
        <taxon>Basidiomycota</taxon>
        <taxon>Agaricomycotina</taxon>
        <taxon>Agaricomycetes</taxon>
        <taxon>Polyporales</taxon>
        <taxon>Phanerochaetaceae</taxon>
        <taxon>Phlebiopsis</taxon>
    </lineage>
</organism>
<dbReference type="PANTHER" id="PTHR48045">
    <property type="entry name" value="UDP-GLYCOSYLTRANSFERASE 72B1"/>
    <property type="match status" value="1"/>
</dbReference>
<sequence>MVHDVDLHIAFMAYQAWGHTKPLCSLSAQITKFRPVHITFFTARHMYKKVVTEISRNFEDEEQDNLDRIRVVGLDCHEQDPYDVDVVGKRFGIQIQKLLNSEPVICANTNRELPSLRPPSTLLVDIFGYTFLQIARSHSSDLKILAWAPGSLVALFCLFGPFEPNSVGKLQHRVEELASQPGNSIANAAEIILNTPTEEIVHVPGLPPLYRYEGFPQEVTSSCAAYDIYPCTNNNASIRLSWNLIQECDGIVASAFQNVEPVDGLQAIAEFYRPTSRQVYIVGPLLPSTKRAAAVEMEEAAKSPEIMTFMDETLRSHGEKSLIYISFGTVFWPSNSENLWTFLDVLMERGVPFTTMSRQYTHPPKKKKVPDQVVEKIRLSGLGVLTTWAPQQVVLDHPVTGWFVTHSGYNSYSESILAGVPMICWPIGADQPVNTIHLTENLNVAYELLEVRTGHGLRPIYRTGRTPLGTSDAIRAEARGVLDKAFGADGAEKRANVRRLREASLRLWEHDGAARRAAEEFLDSSFAHDAVKRLSMGSSGQQADESRTTSVVRLLGTMYSTFMPSILAAYVETVFRLVSKLWSTNEPAE</sequence>
<dbReference type="OrthoDB" id="5835829at2759"/>
<dbReference type="InterPro" id="IPR002213">
    <property type="entry name" value="UDP_glucos_trans"/>
</dbReference>
<name>A0A0C3P1A4_PHLG1</name>
<proteinExistence type="predicted"/>
<evidence type="ECO:0000313" key="3">
    <source>
        <dbReference type="Proteomes" id="UP000053257"/>
    </source>
</evidence>
<dbReference type="Pfam" id="PF00201">
    <property type="entry name" value="UDPGT"/>
    <property type="match status" value="1"/>
</dbReference>
<dbReference type="GO" id="GO:0008194">
    <property type="term" value="F:UDP-glycosyltransferase activity"/>
    <property type="evidence" value="ECO:0007669"/>
    <property type="project" value="InterPro"/>
</dbReference>
<dbReference type="Proteomes" id="UP000053257">
    <property type="component" value="Unassembled WGS sequence"/>
</dbReference>
<keyword evidence="1 2" id="KW-0808">Transferase</keyword>
<dbReference type="Gene3D" id="3.40.50.2000">
    <property type="entry name" value="Glycogen Phosphorylase B"/>
    <property type="match status" value="2"/>
</dbReference>
<gene>
    <name evidence="2" type="ORF">PHLGIDRAFT_63617</name>
</gene>
<reference evidence="2 3" key="1">
    <citation type="journal article" date="2014" name="PLoS Genet.">
        <title>Analysis of the Phlebiopsis gigantea genome, transcriptome and secretome provides insight into its pioneer colonization strategies of wood.</title>
        <authorList>
            <person name="Hori C."/>
            <person name="Ishida T."/>
            <person name="Igarashi K."/>
            <person name="Samejima M."/>
            <person name="Suzuki H."/>
            <person name="Master E."/>
            <person name="Ferreira P."/>
            <person name="Ruiz-Duenas F.J."/>
            <person name="Held B."/>
            <person name="Canessa P."/>
            <person name="Larrondo L.F."/>
            <person name="Schmoll M."/>
            <person name="Druzhinina I.S."/>
            <person name="Kubicek C.P."/>
            <person name="Gaskell J.A."/>
            <person name="Kersten P."/>
            <person name="St John F."/>
            <person name="Glasner J."/>
            <person name="Sabat G."/>
            <person name="Splinter BonDurant S."/>
            <person name="Syed K."/>
            <person name="Yadav J."/>
            <person name="Mgbeahuruike A.C."/>
            <person name="Kovalchuk A."/>
            <person name="Asiegbu F.O."/>
            <person name="Lackner G."/>
            <person name="Hoffmeister D."/>
            <person name="Rencoret J."/>
            <person name="Gutierrez A."/>
            <person name="Sun H."/>
            <person name="Lindquist E."/>
            <person name="Barry K."/>
            <person name="Riley R."/>
            <person name="Grigoriev I.V."/>
            <person name="Henrissat B."/>
            <person name="Kues U."/>
            <person name="Berka R.M."/>
            <person name="Martinez A.T."/>
            <person name="Covert S.F."/>
            <person name="Blanchette R.A."/>
            <person name="Cullen D."/>
        </authorList>
    </citation>
    <scope>NUCLEOTIDE SEQUENCE [LARGE SCALE GENOMIC DNA]</scope>
    <source>
        <strain evidence="2 3">11061_1 CR5-6</strain>
    </source>
</reference>
<dbReference type="PANTHER" id="PTHR48045:SF31">
    <property type="entry name" value="UDP-GLYCOSYLTRANSFERASE 76B1-LIKE"/>
    <property type="match status" value="1"/>
</dbReference>